<keyword evidence="1" id="KW-1133">Transmembrane helix</keyword>
<protein>
    <recommendedName>
        <fullName evidence="4">DUF4190 domain-containing protein</fullName>
    </recommendedName>
</protein>
<dbReference type="EMBL" id="LCUJ01000009">
    <property type="protein sequence ID" value="OCL97684.1"/>
    <property type="molecule type" value="Genomic_DNA"/>
</dbReference>
<dbReference type="OrthoDB" id="10006015at2"/>
<keyword evidence="1" id="KW-0472">Membrane</keyword>
<organism evidence="2 3">
    <name type="scientific">Aliarcobacter thereius</name>
    <dbReference type="NCBI Taxonomy" id="544718"/>
    <lineage>
        <taxon>Bacteria</taxon>
        <taxon>Pseudomonadati</taxon>
        <taxon>Campylobacterota</taxon>
        <taxon>Epsilonproteobacteria</taxon>
        <taxon>Campylobacterales</taxon>
        <taxon>Arcobacteraceae</taxon>
        <taxon>Aliarcobacter</taxon>
    </lineage>
</organism>
<sequence>MGMCQGCKVVYSALIMKDGYCKDCKPEWFDTKGEPTKENVNNNVETIKEEVKDNQALGIVSFVLSIITFLTGGVIGIIFAIISIICGSGAHKNTFGVVGIIISSIYLLIIFLSLMGIASIMALN</sequence>
<keyword evidence="1" id="KW-0812">Transmembrane</keyword>
<evidence type="ECO:0000313" key="3">
    <source>
        <dbReference type="Proteomes" id="UP000093281"/>
    </source>
</evidence>
<evidence type="ECO:0008006" key="4">
    <source>
        <dbReference type="Google" id="ProtNLM"/>
    </source>
</evidence>
<dbReference type="AlphaFoldDB" id="A0A1C0B586"/>
<accession>A0A1C0B586</accession>
<name>A0A1C0B586_9BACT</name>
<reference evidence="3" key="1">
    <citation type="submission" date="2015-05" db="EMBL/GenBank/DDBJ databases">
        <authorList>
            <person name="Rovetto F."/>
            <person name="Cocolin L."/>
            <person name="Illeghems K."/>
            <person name="Van Nieuwerburgh F."/>
            <person name="Houf K."/>
        </authorList>
    </citation>
    <scope>NUCLEOTIDE SEQUENCE [LARGE SCALE GENOMIC DNA]</scope>
    <source>
        <strain evidence="3">DU22</strain>
    </source>
</reference>
<evidence type="ECO:0000256" key="1">
    <source>
        <dbReference type="SAM" id="Phobius"/>
    </source>
</evidence>
<evidence type="ECO:0000313" key="2">
    <source>
        <dbReference type="EMBL" id="OCL97684.1"/>
    </source>
</evidence>
<dbReference type="Proteomes" id="UP000093281">
    <property type="component" value="Unassembled WGS sequence"/>
</dbReference>
<dbReference type="RefSeq" id="WP_066187418.1">
    <property type="nucleotide sequence ID" value="NZ_LCUJ01000009.1"/>
</dbReference>
<comment type="caution">
    <text evidence="2">The sequence shown here is derived from an EMBL/GenBank/DDBJ whole genome shotgun (WGS) entry which is preliminary data.</text>
</comment>
<proteinExistence type="predicted"/>
<feature type="transmembrane region" description="Helical" evidence="1">
    <location>
        <begin position="97"/>
        <end position="123"/>
    </location>
</feature>
<feature type="transmembrane region" description="Helical" evidence="1">
    <location>
        <begin position="56"/>
        <end position="85"/>
    </location>
</feature>
<gene>
    <name evidence="2" type="ORF">AAX29_01837</name>
</gene>